<dbReference type="Pfam" id="PF00005">
    <property type="entry name" value="ABC_tran"/>
    <property type="match status" value="1"/>
</dbReference>
<accession>A0ABT1T280</accession>
<dbReference type="PROSITE" id="PS50893">
    <property type="entry name" value="ABC_TRANSPORTER_2"/>
    <property type="match status" value="1"/>
</dbReference>
<reference evidence="5 6" key="1">
    <citation type="submission" date="2022-07" db="EMBL/GenBank/DDBJ databases">
        <title>Mucilaginibacter sp. JC4.</title>
        <authorList>
            <person name="Le V."/>
            <person name="Ko S.-R."/>
            <person name="Ahn C.-Y."/>
            <person name="Oh H.-M."/>
        </authorList>
    </citation>
    <scope>NUCLEOTIDE SEQUENCE [LARGE SCALE GENOMIC DNA]</scope>
    <source>
        <strain evidence="5 6">JC4</strain>
    </source>
</reference>
<proteinExistence type="predicted"/>
<dbReference type="CDD" id="cd03255">
    <property type="entry name" value="ABC_MJ0796_LolCDE_FtsE"/>
    <property type="match status" value="1"/>
</dbReference>
<sequence>MTPALTAEKLNKYFHEPEEFRVLQDISFTINKGEFVPIIGKSGCGKSTLLYLLSTLDTDYSGTITINGERVTGLSQNELALFRNQHIGFVFQFHFLLPEFTALENVMLPALKLGRWSKAETEERALAQLQQLEMAPFARQLSSKLSGGQQQRIAIARALINEPMIIMADEPTGNLDSGNTRLVFDIFNQLAHEKGIAVLAVTHDLDFAKQADRVIEMKDGHIVSPGA</sequence>
<dbReference type="PROSITE" id="PS00211">
    <property type="entry name" value="ABC_TRANSPORTER_1"/>
    <property type="match status" value="1"/>
</dbReference>
<evidence type="ECO:0000256" key="2">
    <source>
        <dbReference type="ARBA" id="ARBA00022741"/>
    </source>
</evidence>
<dbReference type="SUPFAM" id="SSF52540">
    <property type="entry name" value="P-loop containing nucleoside triphosphate hydrolases"/>
    <property type="match status" value="1"/>
</dbReference>
<evidence type="ECO:0000256" key="1">
    <source>
        <dbReference type="ARBA" id="ARBA00022448"/>
    </source>
</evidence>
<keyword evidence="2" id="KW-0547">Nucleotide-binding</keyword>
<dbReference type="InterPro" id="IPR027417">
    <property type="entry name" value="P-loop_NTPase"/>
</dbReference>
<dbReference type="InterPro" id="IPR003593">
    <property type="entry name" value="AAA+_ATPase"/>
</dbReference>
<keyword evidence="6" id="KW-1185">Reference proteome</keyword>
<dbReference type="InterPro" id="IPR015854">
    <property type="entry name" value="ABC_transpr_LolD-like"/>
</dbReference>
<evidence type="ECO:0000313" key="5">
    <source>
        <dbReference type="EMBL" id="MCQ6958704.1"/>
    </source>
</evidence>
<protein>
    <submittedName>
        <fullName evidence="5">ABC transporter ATP-binding protein</fullName>
    </submittedName>
</protein>
<feature type="domain" description="ABC transporter" evidence="4">
    <location>
        <begin position="5"/>
        <end position="227"/>
    </location>
</feature>
<dbReference type="Proteomes" id="UP001204376">
    <property type="component" value="Unassembled WGS sequence"/>
</dbReference>
<dbReference type="RefSeq" id="WP_256538901.1">
    <property type="nucleotide sequence ID" value="NZ_JANHOH010000002.1"/>
</dbReference>
<comment type="caution">
    <text evidence="5">The sequence shown here is derived from an EMBL/GenBank/DDBJ whole genome shotgun (WGS) entry which is preliminary data.</text>
</comment>
<evidence type="ECO:0000259" key="4">
    <source>
        <dbReference type="PROSITE" id="PS50893"/>
    </source>
</evidence>
<evidence type="ECO:0000256" key="3">
    <source>
        <dbReference type="ARBA" id="ARBA00022840"/>
    </source>
</evidence>
<name>A0ABT1T280_9SPHI</name>
<dbReference type="InterPro" id="IPR003439">
    <property type="entry name" value="ABC_transporter-like_ATP-bd"/>
</dbReference>
<dbReference type="EMBL" id="JANHOH010000002">
    <property type="protein sequence ID" value="MCQ6958704.1"/>
    <property type="molecule type" value="Genomic_DNA"/>
</dbReference>
<evidence type="ECO:0000313" key="6">
    <source>
        <dbReference type="Proteomes" id="UP001204376"/>
    </source>
</evidence>
<keyword evidence="3 5" id="KW-0067">ATP-binding</keyword>
<keyword evidence="1" id="KW-0813">Transport</keyword>
<dbReference type="InterPro" id="IPR017871">
    <property type="entry name" value="ABC_transporter-like_CS"/>
</dbReference>
<gene>
    <name evidence="5" type="ORF">NPE20_12080</name>
</gene>
<dbReference type="InterPro" id="IPR017911">
    <property type="entry name" value="MacB-like_ATP-bd"/>
</dbReference>
<dbReference type="GO" id="GO:0005524">
    <property type="term" value="F:ATP binding"/>
    <property type="evidence" value="ECO:0007669"/>
    <property type="project" value="UniProtKB-KW"/>
</dbReference>
<organism evidence="5 6">
    <name type="scientific">Mucilaginibacter aquariorum</name>
    <dbReference type="NCBI Taxonomy" id="2967225"/>
    <lineage>
        <taxon>Bacteria</taxon>
        <taxon>Pseudomonadati</taxon>
        <taxon>Bacteroidota</taxon>
        <taxon>Sphingobacteriia</taxon>
        <taxon>Sphingobacteriales</taxon>
        <taxon>Sphingobacteriaceae</taxon>
        <taxon>Mucilaginibacter</taxon>
    </lineage>
</organism>
<dbReference type="PANTHER" id="PTHR24220:SF86">
    <property type="entry name" value="ABC TRANSPORTER ABCH.1"/>
    <property type="match status" value="1"/>
</dbReference>
<dbReference type="Gene3D" id="3.40.50.300">
    <property type="entry name" value="P-loop containing nucleotide triphosphate hydrolases"/>
    <property type="match status" value="1"/>
</dbReference>
<dbReference type="SMART" id="SM00382">
    <property type="entry name" value="AAA"/>
    <property type="match status" value="1"/>
</dbReference>
<dbReference type="PANTHER" id="PTHR24220">
    <property type="entry name" value="IMPORT ATP-BINDING PROTEIN"/>
    <property type="match status" value="1"/>
</dbReference>